<evidence type="ECO:0000256" key="4">
    <source>
        <dbReference type="ARBA" id="ARBA00023315"/>
    </source>
</evidence>
<dbReference type="EMBL" id="FMBC01000017">
    <property type="protein sequence ID" value="SCC31931.1"/>
    <property type="molecule type" value="Genomic_DNA"/>
</dbReference>
<evidence type="ECO:0000256" key="15">
    <source>
        <dbReference type="HAMAP-Rule" id="MF_00688"/>
    </source>
</evidence>
<evidence type="ECO:0000256" key="3">
    <source>
        <dbReference type="ARBA" id="ARBA00022679"/>
    </source>
</evidence>
<dbReference type="FunFam" id="3.30.70.3550:FF:000001">
    <property type="entry name" value="Leucyl/phenylalanyl-tRNA--protein transferase"/>
    <property type="match status" value="1"/>
</dbReference>
<evidence type="ECO:0000256" key="6">
    <source>
        <dbReference type="ARBA" id="ARBA00050652"/>
    </source>
</evidence>
<gene>
    <name evidence="15" type="primary">aat</name>
    <name evidence="16" type="ORF">GA0061070_10173</name>
</gene>
<dbReference type="FunFam" id="3.40.630.70:FF:000001">
    <property type="entry name" value="Leucyl/phenylalanyl-tRNA--protein transferase"/>
    <property type="match status" value="1"/>
</dbReference>
<dbReference type="HAMAP" id="MF_00688">
    <property type="entry name" value="Leu_Phe_trans"/>
    <property type="match status" value="1"/>
</dbReference>
<evidence type="ECO:0000256" key="1">
    <source>
        <dbReference type="ARBA" id="ARBA00004496"/>
    </source>
</evidence>
<proteinExistence type="inferred from homology"/>
<evidence type="ECO:0000256" key="13">
    <source>
        <dbReference type="ARBA" id="ARBA00077165"/>
    </source>
</evidence>
<reference evidence="17" key="1">
    <citation type="submission" date="2016-08" db="EMBL/GenBank/DDBJ databases">
        <authorList>
            <person name="Varghese N."/>
            <person name="Submissions Spin"/>
        </authorList>
    </citation>
    <scope>NUCLEOTIDE SEQUENCE [LARGE SCALE GENOMIC DNA]</scope>
    <source>
        <strain evidence="17">REICA_142</strain>
    </source>
</reference>
<evidence type="ECO:0000256" key="12">
    <source>
        <dbReference type="ARBA" id="ARBA00077136"/>
    </source>
</evidence>
<evidence type="ECO:0000313" key="17">
    <source>
        <dbReference type="Proteomes" id="UP000198515"/>
    </source>
</evidence>
<comment type="catalytic activity">
    <reaction evidence="6 15">
        <text>N-terminal L-arginyl-[protein] + L-leucyl-tRNA(Leu) = N-terminal L-leucyl-L-arginyl-[protein] + tRNA(Leu) + H(+)</text>
        <dbReference type="Rhea" id="RHEA:50416"/>
        <dbReference type="Rhea" id="RHEA-COMP:9613"/>
        <dbReference type="Rhea" id="RHEA-COMP:9622"/>
        <dbReference type="Rhea" id="RHEA-COMP:12672"/>
        <dbReference type="Rhea" id="RHEA-COMP:12673"/>
        <dbReference type="ChEBI" id="CHEBI:15378"/>
        <dbReference type="ChEBI" id="CHEBI:64719"/>
        <dbReference type="ChEBI" id="CHEBI:78442"/>
        <dbReference type="ChEBI" id="CHEBI:78494"/>
        <dbReference type="ChEBI" id="CHEBI:133044"/>
        <dbReference type="EC" id="2.3.2.6"/>
    </reaction>
</comment>
<evidence type="ECO:0000313" key="16">
    <source>
        <dbReference type="EMBL" id="SCC31931.1"/>
    </source>
</evidence>
<dbReference type="Gene3D" id="3.40.630.70">
    <property type="entry name" value="Leucyl/phenylalanyl-tRNA-protein transferase, C-terminal domain"/>
    <property type="match status" value="1"/>
</dbReference>
<evidence type="ECO:0000256" key="5">
    <source>
        <dbReference type="ARBA" id="ARBA00050607"/>
    </source>
</evidence>
<dbReference type="SUPFAM" id="SSF55729">
    <property type="entry name" value="Acyl-CoA N-acyltransferases (Nat)"/>
    <property type="match status" value="1"/>
</dbReference>
<dbReference type="InterPro" id="IPR042203">
    <property type="entry name" value="Leu/Phe-tRNA_Trfase_C"/>
</dbReference>
<dbReference type="InterPro" id="IPR016181">
    <property type="entry name" value="Acyl_CoA_acyltransferase"/>
</dbReference>
<keyword evidence="17" id="KW-1185">Reference proteome</keyword>
<evidence type="ECO:0000256" key="9">
    <source>
        <dbReference type="ARBA" id="ARBA00061535"/>
    </source>
</evidence>
<keyword evidence="3 15" id="KW-0808">Transferase</keyword>
<comment type="subcellular location">
    <subcellularLocation>
        <location evidence="1 15">Cytoplasm</location>
    </subcellularLocation>
</comment>
<dbReference type="OrthoDB" id="9790282at2"/>
<dbReference type="EC" id="2.3.2.6" evidence="10 15"/>
<comment type="function">
    <text evidence="8 15">Functions in the N-end rule pathway of protein degradation where it conjugates Leu, Phe and, less efficiently, Met from aminoacyl-tRNAs to the N-termini of proteins containing an N-terminal arginine or lysine.</text>
</comment>
<dbReference type="NCBIfam" id="TIGR00667">
    <property type="entry name" value="aat"/>
    <property type="match status" value="1"/>
</dbReference>
<protein>
    <recommendedName>
        <fullName evidence="11 15">Leucyl/phenylalanyl-tRNA--protein transferase</fullName>
        <ecNumber evidence="10 15">2.3.2.6</ecNumber>
    </recommendedName>
    <alternativeName>
        <fullName evidence="12 15">L/F-transferase</fullName>
    </alternativeName>
    <alternativeName>
        <fullName evidence="13 15">Leucyltransferase</fullName>
    </alternativeName>
    <alternativeName>
        <fullName evidence="14 15">Phenyalanyltransferase</fullName>
    </alternativeName>
</protein>
<evidence type="ECO:0000256" key="11">
    <source>
        <dbReference type="ARBA" id="ARBA00074372"/>
    </source>
</evidence>
<name>A0A1C4DKV4_9ENTR</name>
<dbReference type="PANTHER" id="PTHR30098">
    <property type="entry name" value="LEUCYL/PHENYLALANYL-TRNA--PROTEIN TRANSFERASE"/>
    <property type="match status" value="1"/>
</dbReference>
<evidence type="ECO:0000256" key="8">
    <source>
        <dbReference type="ARBA" id="ARBA00054043"/>
    </source>
</evidence>
<dbReference type="RefSeq" id="WP_090135738.1">
    <property type="nucleotide sequence ID" value="NZ_FMBC01000017.1"/>
</dbReference>
<dbReference type="InterPro" id="IPR042221">
    <property type="entry name" value="Leu/Phe-tRNA_Trfase_N"/>
</dbReference>
<evidence type="ECO:0000256" key="10">
    <source>
        <dbReference type="ARBA" id="ARBA00066767"/>
    </source>
</evidence>
<dbReference type="AlphaFoldDB" id="A0A1C4DKV4"/>
<comment type="catalytic activity">
    <reaction evidence="5 15">
        <text>L-phenylalanyl-tRNA(Phe) + an N-terminal L-alpha-aminoacyl-[protein] = an N-terminal L-phenylalanyl-L-alpha-aminoacyl-[protein] + tRNA(Phe)</text>
        <dbReference type="Rhea" id="RHEA:43632"/>
        <dbReference type="Rhea" id="RHEA-COMP:9668"/>
        <dbReference type="Rhea" id="RHEA-COMP:9699"/>
        <dbReference type="Rhea" id="RHEA-COMP:10636"/>
        <dbReference type="Rhea" id="RHEA-COMP:10637"/>
        <dbReference type="ChEBI" id="CHEBI:78442"/>
        <dbReference type="ChEBI" id="CHEBI:78531"/>
        <dbReference type="ChEBI" id="CHEBI:78597"/>
        <dbReference type="ChEBI" id="CHEBI:83561"/>
        <dbReference type="EC" id="2.3.2.6"/>
    </reaction>
</comment>
<dbReference type="Proteomes" id="UP000198515">
    <property type="component" value="Unassembled WGS sequence"/>
</dbReference>
<dbReference type="InterPro" id="IPR004616">
    <property type="entry name" value="Leu/Phe-tRNA_Trfase"/>
</dbReference>
<organism evidence="16 17">
    <name type="scientific">Kosakonia oryziphila</name>
    <dbReference type="NCBI Taxonomy" id="1005667"/>
    <lineage>
        <taxon>Bacteria</taxon>
        <taxon>Pseudomonadati</taxon>
        <taxon>Pseudomonadota</taxon>
        <taxon>Gammaproteobacteria</taxon>
        <taxon>Enterobacterales</taxon>
        <taxon>Enterobacteriaceae</taxon>
        <taxon>Kosakonia</taxon>
    </lineage>
</organism>
<keyword evidence="4 15" id="KW-0012">Acyltransferase</keyword>
<accession>A0A1C4DKV4</accession>
<dbReference type="GO" id="GO:0030163">
    <property type="term" value="P:protein catabolic process"/>
    <property type="evidence" value="ECO:0007669"/>
    <property type="project" value="UniProtKB-UniRule"/>
</dbReference>
<dbReference type="PANTHER" id="PTHR30098:SF2">
    <property type="entry name" value="LEUCYL_PHENYLALANYL-TRNA--PROTEIN TRANSFERASE"/>
    <property type="match status" value="1"/>
</dbReference>
<dbReference type="Pfam" id="PF03588">
    <property type="entry name" value="Leu_Phe_trans"/>
    <property type="match status" value="1"/>
</dbReference>
<evidence type="ECO:0000256" key="7">
    <source>
        <dbReference type="ARBA" id="ARBA00051538"/>
    </source>
</evidence>
<evidence type="ECO:0000256" key="14">
    <source>
        <dbReference type="ARBA" id="ARBA00083640"/>
    </source>
</evidence>
<dbReference type="GO" id="GO:0008914">
    <property type="term" value="F:leucyl-tRNA--protein transferase activity"/>
    <property type="evidence" value="ECO:0007669"/>
    <property type="project" value="UniProtKB-UniRule"/>
</dbReference>
<dbReference type="GO" id="GO:0005737">
    <property type="term" value="C:cytoplasm"/>
    <property type="evidence" value="ECO:0007669"/>
    <property type="project" value="UniProtKB-SubCell"/>
</dbReference>
<evidence type="ECO:0000256" key="2">
    <source>
        <dbReference type="ARBA" id="ARBA00022490"/>
    </source>
</evidence>
<sequence>MRLVQLSRHSIAFPSPEAALREPNGLLALGGDLSPARLLMAYQRGIFPWFSPGDPILWWSPDPRAVLWPQTFHISRSMKRFHKSSPYRVTLNHAFGKVIDGCAQDRDEGTWITSDIVMAYHRLHELGHAHSIEVWEGDELVGGMYGVAQGLLFCGESMFSRRINASKTALLVFCDEFLRQGGKLIDCQVLNNHTASLGAVEIPRRDYLLQLAKLRAVPLPSHFWVPRTLFLSPE</sequence>
<dbReference type="Gene3D" id="3.30.70.3550">
    <property type="entry name" value="Leucyl/phenylalanyl-tRNA-protein transferase, N-terminal domain"/>
    <property type="match status" value="1"/>
</dbReference>
<keyword evidence="2 15" id="KW-0963">Cytoplasm</keyword>
<comment type="catalytic activity">
    <reaction evidence="7 15">
        <text>N-terminal L-lysyl-[protein] + L-leucyl-tRNA(Leu) = N-terminal L-leucyl-L-lysyl-[protein] + tRNA(Leu) + H(+)</text>
        <dbReference type="Rhea" id="RHEA:12340"/>
        <dbReference type="Rhea" id="RHEA-COMP:9613"/>
        <dbReference type="Rhea" id="RHEA-COMP:9622"/>
        <dbReference type="Rhea" id="RHEA-COMP:12670"/>
        <dbReference type="Rhea" id="RHEA-COMP:12671"/>
        <dbReference type="ChEBI" id="CHEBI:15378"/>
        <dbReference type="ChEBI" id="CHEBI:65249"/>
        <dbReference type="ChEBI" id="CHEBI:78442"/>
        <dbReference type="ChEBI" id="CHEBI:78494"/>
        <dbReference type="ChEBI" id="CHEBI:133043"/>
        <dbReference type="EC" id="2.3.2.6"/>
    </reaction>
</comment>
<comment type="similarity">
    <text evidence="9 15">Belongs to the L/F-transferase family.</text>
</comment>